<dbReference type="FunFam" id="3.40.1280.30:FF:000004">
    <property type="entry name" value="tRNA (guanine(9)-N1)-methyltransferase"/>
    <property type="match status" value="1"/>
</dbReference>
<dbReference type="InterPro" id="IPR016653">
    <property type="entry name" value="TRM10/TRM10A"/>
</dbReference>
<dbReference type="PANTHER" id="PTHR13563:SF13">
    <property type="entry name" value="TRNA METHYLTRANSFERASE 10 HOMOLOG A"/>
    <property type="match status" value="1"/>
</dbReference>
<evidence type="ECO:0000256" key="13">
    <source>
        <dbReference type="ARBA" id="ARBA00032166"/>
    </source>
</evidence>
<dbReference type="OrthoDB" id="278300at2759"/>
<dbReference type="GO" id="GO:0005634">
    <property type="term" value="C:nucleus"/>
    <property type="evidence" value="ECO:0007669"/>
    <property type="project" value="UniProtKB-SubCell"/>
</dbReference>
<keyword evidence="8 19" id="KW-0808">Transferase</keyword>
<feature type="domain" description="SAM-dependent MTase TRM10-type" evidence="18">
    <location>
        <begin position="99"/>
        <end position="323"/>
    </location>
</feature>
<evidence type="ECO:0000313" key="19">
    <source>
        <dbReference type="EMBL" id="EEQ46044.1"/>
    </source>
</evidence>
<evidence type="ECO:0000256" key="3">
    <source>
        <dbReference type="ARBA" id="ARBA00011245"/>
    </source>
</evidence>
<comment type="subcellular location">
    <subcellularLocation>
        <location evidence="2">Cytoplasm</location>
    </subcellularLocation>
    <subcellularLocation>
        <location evidence="1">Nucleus</location>
    </subcellularLocation>
</comment>
<dbReference type="GO" id="GO:0002939">
    <property type="term" value="P:tRNA N1-guanine methylation"/>
    <property type="evidence" value="ECO:0007669"/>
    <property type="project" value="TreeGrafter"/>
</dbReference>
<evidence type="ECO:0000256" key="4">
    <source>
        <dbReference type="ARBA" id="ARBA00012797"/>
    </source>
</evidence>
<organism evidence="19 20">
    <name type="scientific">Candida albicans (strain WO-1)</name>
    <name type="common">Yeast</name>
    <dbReference type="NCBI Taxonomy" id="294748"/>
    <lineage>
        <taxon>Eukaryota</taxon>
        <taxon>Fungi</taxon>
        <taxon>Dikarya</taxon>
        <taxon>Ascomycota</taxon>
        <taxon>Saccharomycotina</taxon>
        <taxon>Pichiomycetes</taxon>
        <taxon>Debaryomycetaceae</taxon>
        <taxon>Candida/Lodderomyces clade</taxon>
        <taxon>Candida</taxon>
    </lineage>
</organism>
<evidence type="ECO:0000256" key="16">
    <source>
        <dbReference type="PIRSR" id="PIRSR016323-2"/>
    </source>
</evidence>
<dbReference type="GO" id="GO:0052905">
    <property type="term" value="F:tRNA (guanosine(9)-N1)-methyltransferase activity"/>
    <property type="evidence" value="ECO:0007669"/>
    <property type="project" value="UniProtKB-EC"/>
</dbReference>
<dbReference type="GO" id="GO:0000049">
    <property type="term" value="F:tRNA binding"/>
    <property type="evidence" value="ECO:0007669"/>
    <property type="project" value="TreeGrafter"/>
</dbReference>
<dbReference type="AlphaFoldDB" id="C4YIV9"/>
<evidence type="ECO:0000256" key="7">
    <source>
        <dbReference type="ARBA" id="ARBA00022603"/>
    </source>
</evidence>
<comment type="catalytic activity">
    <reaction evidence="14">
        <text>guanosine(9) in tRNA + S-adenosyl-L-methionine = N(1)-methylguanosine(9) in tRNA + S-adenosyl-L-homocysteine + H(+)</text>
        <dbReference type="Rhea" id="RHEA:43156"/>
        <dbReference type="Rhea" id="RHEA-COMP:10367"/>
        <dbReference type="Rhea" id="RHEA-COMP:10368"/>
        <dbReference type="ChEBI" id="CHEBI:15378"/>
        <dbReference type="ChEBI" id="CHEBI:57856"/>
        <dbReference type="ChEBI" id="CHEBI:59789"/>
        <dbReference type="ChEBI" id="CHEBI:73542"/>
        <dbReference type="ChEBI" id="CHEBI:74269"/>
        <dbReference type="EC" id="2.1.1.221"/>
    </reaction>
</comment>
<feature type="region of interest" description="Disordered" evidence="17">
    <location>
        <begin position="192"/>
        <end position="218"/>
    </location>
</feature>
<dbReference type="PROSITE" id="PS51675">
    <property type="entry name" value="SAM_MT_TRM10"/>
    <property type="match status" value="1"/>
</dbReference>
<dbReference type="EMBL" id="CH672350">
    <property type="protein sequence ID" value="EEQ46044.1"/>
    <property type="molecule type" value="Genomic_DNA"/>
</dbReference>
<evidence type="ECO:0000256" key="6">
    <source>
        <dbReference type="ARBA" id="ARBA00022490"/>
    </source>
</evidence>
<dbReference type="InterPro" id="IPR038459">
    <property type="entry name" value="MT_TRM10-typ_sf"/>
</dbReference>
<dbReference type="VEuPathDB" id="FungiDB:CAWG_04388"/>
<keyword evidence="7 19" id="KW-0489">Methyltransferase</keyword>
<dbReference type="EC" id="2.1.1.221" evidence="4"/>
<keyword evidence="10" id="KW-0819">tRNA processing</keyword>
<keyword evidence="20" id="KW-1185">Reference proteome</keyword>
<feature type="region of interest" description="Disordered" evidence="17">
    <location>
        <begin position="1"/>
        <end position="34"/>
    </location>
</feature>
<feature type="binding site" evidence="16">
    <location>
        <position position="275"/>
    </location>
    <ligand>
        <name>S-adenosyl-L-methionine</name>
        <dbReference type="ChEBI" id="CHEBI:59789"/>
    </ligand>
</feature>
<feature type="compositionally biased region" description="Polar residues" evidence="17">
    <location>
        <begin position="1"/>
        <end position="13"/>
    </location>
</feature>
<dbReference type="PIRSF" id="PIRSF016323">
    <property type="entry name" value="tRNA_m1G_mtfrase_met"/>
    <property type="match status" value="1"/>
</dbReference>
<dbReference type="Proteomes" id="UP000001429">
    <property type="component" value="Chromosome 2"/>
</dbReference>
<evidence type="ECO:0000256" key="5">
    <source>
        <dbReference type="ARBA" id="ARBA00020451"/>
    </source>
</evidence>
<proteinExistence type="predicted"/>
<reference evidence="19 20" key="1">
    <citation type="journal article" date="2009" name="Nature">
        <title>Evolution of pathogenicity and sexual reproduction in eight Candida genomes.</title>
        <authorList>
            <person name="Butler G."/>
            <person name="Rasmussen M.D."/>
            <person name="Lin M.F."/>
            <person name="Santos M.A."/>
            <person name="Sakthikumar S."/>
            <person name="Munro C.A."/>
            <person name="Rheinbay E."/>
            <person name="Grabherr M."/>
            <person name="Forche A."/>
            <person name="Reedy J.L."/>
            <person name="Agrafioti I."/>
            <person name="Arnaud M.B."/>
            <person name="Bates S."/>
            <person name="Brown A.J."/>
            <person name="Brunke S."/>
            <person name="Costanzo M.C."/>
            <person name="Fitzpatrick D.A."/>
            <person name="de Groot P.W."/>
            <person name="Harris D."/>
            <person name="Hoyer L.L."/>
            <person name="Hube B."/>
            <person name="Klis F.M."/>
            <person name="Kodira C."/>
            <person name="Lennard N."/>
            <person name="Logue M.E."/>
            <person name="Martin R."/>
            <person name="Neiman A.M."/>
            <person name="Nikolaou E."/>
            <person name="Quail M.A."/>
            <person name="Quinn J."/>
            <person name="Santos M.C."/>
            <person name="Schmitzberger F.F."/>
            <person name="Sherlock G."/>
            <person name="Shah P."/>
            <person name="Silverstein K.A."/>
            <person name="Skrzypek M.S."/>
            <person name="Soll D."/>
            <person name="Staggs R."/>
            <person name="Stansfield I."/>
            <person name="Stumpf M.P."/>
            <person name="Sudbery P.E."/>
            <person name="Srikantha T."/>
            <person name="Zeng Q."/>
            <person name="Berman J."/>
            <person name="Berriman M."/>
            <person name="Heitman J."/>
            <person name="Gow N.A."/>
            <person name="Lorenz M.C."/>
            <person name="Birren B.W."/>
            <person name="Kellis M."/>
            <person name="Cuomo C.A."/>
        </authorList>
    </citation>
    <scope>NUCLEOTIDE SEQUENCE [LARGE SCALE GENOMIC DNA]</scope>
    <source>
        <strain evidence="19 20">WO-1</strain>
    </source>
</reference>
<dbReference type="InterPro" id="IPR028564">
    <property type="entry name" value="MT_TRM10-typ"/>
</dbReference>
<evidence type="ECO:0000256" key="10">
    <source>
        <dbReference type="ARBA" id="ARBA00022694"/>
    </source>
</evidence>
<evidence type="ECO:0000256" key="1">
    <source>
        <dbReference type="ARBA" id="ARBA00004123"/>
    </source>
</evidence>
<evidence type="ECO:0000256" key="17">
    <source>
        <dbReference type="SAM" id="MobiDB-lite"/>
    </source>
</evidence>
<evidence type="ECO:0000256" key="15">
    <source>
        <dbReference type="PIRSR" id="PIRSR016323-1"/>
    </source>
</evidence>
<gene>
    <name evidence="19" type="ORF">CAWG_04388</name>
</gene>
<evidence type="ECO:0000256" key="8">
    <source>
        <dbReference type="ARBA" id="ARBA00022679"/>
    </source>
</evidence>
<evidence type="ECO:0000256" key="9">
    <source>
        <dbReference type="ARBA" id="ARBA00022691"/>
    </source>
</evidence>
<protein>
    <recommendedName>
        <fullName evidence="5">tRNA (guanine(9)-N1)-methyltransferase</fullName>
        <ecNumber evidence="4">2.1.1.221</ecNumber>
    </recommendedName>
    <alternativeName>
        <fullName evidence="13">tRNA methyltransferase 10</fullName>
    </alternativeName>
    <alternativeName>
        <fullName evidence="12">tRNA(m1G9)-methyltransferase</fullName>
    </alternativeName>
</protein>
<evidence type="ECO:0000256" key="14">
    <source>
        <dbReference type="ARBA" id="ARBA00048434"/>
    </source>
</evidence>
<dbReference type="Gene3D" id="3.40.1280.30">
    <property type="match status" value="1"/>
</dbReference>
<feature type="binding site" evidence="16">
    <location>
        <position position="249"/>
    </location>
    <ligand>
        <name>S-adenosyl-L-methionine</name>
        <dbReference type="ChEBI" id="CHEBI:59789"/>
    </ligand>
</feature>
<dbReference type="PANTHER" id="PTHR13563">
    <property type="entry name" value="TRNA (GUANINE-9-) METHYLTRANSFERASE"/>
    <property type="match status" value="1"/>
</dbReference>
<feature type="active site" description="Proton acceptor" evidence="15">
    <location>
        <position position="253"/>
    </location>
</feature>
<evidence type="ECO:0000313" key="20">
    <source>
        <dbReference type="Proteomes" id="UP000001429"/>
    </source>
</evidence>
<feature type="compositionally biased region" description="Low complexity" evidence="17">
    <location>
        <begin position="204"/>
        <end position="218"/>
    </location>
</feature>
<dbReference type="GO" id="GO:0005737">
    <property type="term" value="C:cytoplasm"/>
    <property type="evidence" value="ECO:0007669"/>
    <property type="project" value="UniProtKB-SubCell"/>
</dbReference>
<accession>C4YIV9</accession>
<keyword evidence="6" id="KW-0963">Cytoplasm</keyword>
<feature type="compositionally biased region" description="Basic and acidic residues" evidence="17">
    <location>
        <begin position="25"/>
        <end position="34"/>
    </location>
</feature>
<dbReference type="CDD" id="cd18089">
    <property type="entry name" value="SPOUT_Trm10-like"/>
    <property type="match status" value="1"/>
</dbReference>
<dbReference type="OMA" id="FKKNDGW"/>
<dbReference type="InterPro" id="IPR007356">
    <property type="entry name" value="tRNA_m1G_MeTrfase_euk"/>
</dbReference>
<keyword evidence="9" id="KW-0949">S-adenosyl-L-methionine</keyword>
<evidence type="ECO:0000259" key="18">
    <source>
        <dbReference type="PROSITE" id="PS51675"/>
    </source>
</evidence>
<dbReference type="PaxDb" id="5476-C4YIV9"/>
<comment type="subunit">
    <text evidence="3">Monomer.</text>
</comment>
<feature type="binding site" evidence="16">
    <location>
        <position position="261"/>
    </location>
    <ligand>
        <name>S-adenosyl-L-methionine</name>
        <dbReference type="ChEBI" id="CHEBI:59789"/>
    </ligand>
</feature>
<keyword evidence="11" id="KW-0539">Nucleus</keyword>
<evidence type="ECO:0000256" key="11">
    <source>
        <dbReference type="ARBA" id="ARBA00023242"/>
    </source>
</evidence>
<dbReference type="HOGENOM" id="CLU_034384_1_0_1"/>
<feature type="binding site" evidence="16">
    <location>
        <position position="229"/>
    </location>
    <ligand>
        <name>S-adenosyl-L-methionine</name>
        <dbReference type="ChEBI" id="CHEBI:59789"/>
    </ligand>
</feature>
<name>C4YIV9_CANAW</name>
<sequence>MTEQTSEATVVNNPPTPTIPKIKREKPTPEEIEERRKLKQLEVIPEGFSRKQWKRELKKQRWQDTKQEYLEVQREKKRLARQRKRERLKDLDENDELRKAQRIPSRQKSTNNVSVIIDCDFDELMHEKEIVSLSNQIKACYSAMRHCTYKLPIQITSFNKRLKQRFEAQLHDYHLWQGNISFTDRSLTEYVTGAPDSESKDNDGNSNSNSNSNTTNSTDMINTENLVYLTADTDEEITKLEPNHTYIIGGIVDKNRHKQLCYNKAKELGIKVARLPIGKYIEMNGRHVLVTSHVYELLCKWFENDGDWETAFNKVLPPRKIKSKSPS</sequence>
<evidence type="ECO:0000256" key="12">
    <source>
        <dbReference type="ARBA" id="ARBA00031792"/>
    </source>
</evidence>
<evidence type="ECO:0000256" key="2">
    <source>
        <dbReference type="ARBA" id="ARBA00004496"/>
    </source>
</evidence>